<evidence type="ECO:0000313" key="3">
    <source>
        <dbReference type="EMBL" id="CAA9430251.1"/>
    </source>
</evidence>
<dbReference type="NCBIfam" id="NF005465">
    <property type="entry name" value="PRK07060.1-2"/>
    <property type="match status" value="1"/>
</dbReference>
<dbReference type="GO" id="GO:0050038">
    <property type="term" value="F:L-xylulose reductase (NADPH) activity"/>
    <property type="evidence" value="ECO:0007669"/>
    <property type="project" value="TreeGrafter"/>
</dbReference>
<dbReference type="PRINTS" id="PR00080">
    <property type="entry name" value="SDRFAMILY"/>
</dbReference>
<dbReference type="InterPro" id="IPR051737">
    <property type="entry name" value="L-xylulose/Carbonyl_redctase"/>
</dbReference>
<reference evidence="3" key="1">
    <citation type="submission" date="2020-02" db="EMBL/GenBank/DDBJ databases">
        <authorList>
            <person name="Meier V. D."/>
        </authorList>
    </citation>
    <scope>NUCLEOTIDE SEQUENCE</scope>
    <source>
        <strain evidence="3">AVDCRST_MAG15</strain>
    </source>
</reference>
<dbReference type="Pfam" id="PF13561">
    <property type="entry name" value="adh_short_C2"/>
    <property type="match status" value="1"/>
</dbReference>
<dbReference type="AlphaFoldDB" id="A0A6J4Q1H3"/>
<proteinExistence type="inferred from homology"/>
<dbReference type="GO" id="GO:0005997">
    <property type="term" value="P:xylulose metabolic process"/>
    <property type="evidence" value="ECO:0007669"/>
    <property type="project" value="TreeGrafter"/>
</dbReference>
<dbReference type="Gene3D" id="3.40.50.720">
    <property type="entry name" value="NAD(P)-binding Rossmann-like Domain"/>
    <property type="match status" value="1"/>
</dbReference>
<dbReference type="GO" id="GO:0006006">
    <property type="term" value="P:glucose metabolic process"/>
    <property type="evidence" value="ECO:0007669"/>
    <property type="project" value="TreeGrafter"/>
</dbReference>
<dbReference type="EMBL" id="CADCUU010000422">
    <property type="protein sequence ID" value="CAA9430251.1"/>
    <property type="molecule type" value="Genomic_DNA"/>
</dbReference>
<protein>
    <submittedName>
        <fullName evidence="3">3-oxoacyl-[acyl-carrier protein] reductase</fullName>
        <ecNumber evidence="3">1.1.1.100</ecNumber>
    </submittedName>
</protein>
<dbReference type="PANTHER" id="PTHR44252:SF3">
    <property type="entry name" value="D-ERYTHRULOSE REDUCTASE-RELATED"/>
    <property type="match status" value="1"/>
</dbReference>
<gene>
    <name evidence="3" type="ORF">AVDCRST_MAG15-2824</name>
</gene>
<evidence type="ECO:0000256" key="2">
    <source>
        <dbReference type="ARBA" id="ARBA00022857"/>
    </source>
</evidence>
<dbReference type="PRINTS" id="PR00081">
    <property type="entry name" value="GDHRDH"/>
</dbReference>
<dbReference type="GO" id="GO:0004316">
    <property type="term" value="F:3-oxoacyl-[acyl-carrier-protein] reductase (NADPH) activity"/>
    <property type="evidence" value="ECO:0007669"/>
    <property type="project" value="UniProtKB-EC"/>
</dbReference>
<name>A0A6J4Q1H3_9RHOB</name>
<dbReference type="GO" id="GO:0004090">
    <property type="term" value="F:carbonyl reductase (NADPH) activity"/>
    <property type="evidence" value="ECO:0007669"/>
    <property type="project" value="TreeGrafter"/>
</dbReference>
<organism evidence="3">
    <name type="scientific">uncultured Rubellimicrobium sp</name>
    <dbReference type="NCBI Taxonomy" id="543078"/>
    <lineage>
        <taxon>Bacteria</taxon>
        <taxon>Pseudomonadati</taxon>
        <taxon>Pseudomonadota</taxon>
        <taxon>Alphaproteobacteria</taxon>
        <taxon>Rhodobacterales</taxon>
        <taxon>Roseobacteraceae</taxon>
        <taxon>Rubellimicrobium</taxon>
        <taxon>environmental samples</taxon>
    </lineage>
</organism>
<dbReference type="InterPro" id="IPR002347">
    <property type="entry name" value="SDR_fam"/>
</dbReference>
<keyword evidence="2" id="KW-0521">NADP</keyword>
<dbReference type="FunFam" id="3.40.50.720:FF:000084">
    <property type="entry name" value="Short-chain dehydrogenase reductase"/>
    <property type="match status" value="1"/>
</dbReference>
<keyword evidence="3" id="KW-0560">Oxidoreductase</keyword>
<evidence type="ECO:0000256" key="1">
    <source>
        <dbReference type="ARBA" id="ARBA00006484"/>
    </source>
</evidence>
<dbReference type="PANTHER" id="PTHR44252">
    <property type="entry name" value="D-ERYTHRULOSE REDUCTASE"/>
    <property type="match status" value="1"/>
</dbReference>
<sequence length="243" mass="24747">MTQIFDGRTAIITGAGKGIGRATATLLAARGAQVVAIARTASDLDSLAAETGARTILADLADTSAAREAMREAGPADFLVNCAGTNVLESVLDMTEAGYDAVLGINLRAPLICAQEFARMRIAAGGGGAIVNVTSIAGHRGFQDHMCYAASKAGLEGATRVMARELGPHGIRVNAVAPTITLTELAAAAWSDPAKSGPMMVRHPVGRFAQVEDVAATIAMLLSDDSGMVTGAVLPVDGGFLSV</sequence>
<dbReference type="SUPFAM" id="SSF51735">
    <property type="entry name" value="NAD(P)-binding Rossmann-fold domains"/>
    <property type="match status" value="1"/>
</dbReference>
<comment type="similarity">
    <text evidence="1">Belongs to the short-chain dehydrogenases/reductases (SDR) family.</text>
</comment>
<accession>A0A6J4Q1H3</accession>
<dbReference type="InterPro" id="IPR036291">
    <property type="entry name" value="NAD(P)-bd_dom_sf"/>
</dbReference>
<dbReference type="EC" id="1.1.1.100" evidence="3"/>